<keyword evidence="2" id="KW-1185">Reference proteome</keyword>
<protein>
    <submittedName>
        <fullName evidence="1">Uncharacterized protein</fullName>
    </submittedName>
</protein>
<organism evidence="1 2">
    <name type="scientific">Burkholderia phage BCSR52</name>
    <dbReference type="NCBI Taxonomy" id="2805748"/>
    <lineage>
        <taxon>Viruses</taxon>
        <taxon>Duplodnaviria</taxon>
        <taxon>Heunggongvirae</taxon>
        <taxon>Uroviricota</taxon>
        <taxon>Caudoviricetes</taxon>
        <taxon>Lindbergviridae</taxon>
        <taxon>Irusalimvirus</taxon>
        <taxon>Irusalimvirus BCSR52</taxon>
    </lineage>
</organism>
<sequence length="76" mass="8791">MARLIQVEGFVGKDGRGDKMIVARRVCEVLGDCGYGVYFYRQHYKLGRMIGSWRGDFTGKTREEAIEKFKRLNKAK</sequence>
<evidence type="ECO:0000313" key="1">
    <source>
        <dbReference type="EMBL" id="QRE00462.1"/>
    </source>
</evidence>
<reference evidence="1" key="1">
    <citation type="submission" date="2021-01" db="EMBL/GenBank/DDBJ databases">
        <authorList>
            <person name="Rakov C."/>
            <person name="Alkalay-Oren S."/>
            <person name="Coppenhagen-Glazer S."/>
            <person name="Hazan R."/>
        </authorList>
    </citation>
    <scope>NUCLEOTIDE SEQUENCE</scope>
</reference>
<dbReference type="EMBL" id="MW460246">
    <property type="protein sequence ID" value="QRE00462.1"/>
    <property type="molecule type" value="Genomic_DNA"/>
</dbReference>
<accession>A0A889IQ13</accession>
<name>A0A889IQ13_9CAUD</name>
<proteinExistence type="predicted"/>
<evidence type="ECO:0000313" key="2">
    <source>
        <dbReference type="Proteomes" id="UP000622430"/>
    </source>
</evidence>
<dbReference type="Proteomes" id="UP000622430">
    <property type="component" value="Segment"/>
</dbReference>